<evidence type="ECO:0000313" key="1">
    <source>
        <dbReference type="EMBL" id="RKN44959.1"/>
    </source>
</evidence>
<reference evidence="1 2" key="1">
    <citation type="journal article" date="2014" name="Int. J. Syst. Evol. Microbiol.">
        <title>Streptomyces hoynatensis sp. nov., isolated from deep marine sediment.</title>
        <authorList>
            <person name="Veyisoglu A."/>
            <person name="Sahin N."/>
        </authorList>
    </citation>
    <scope>NUCLEOTIDE SEQUENCE [LARGE SCALE GENOMIC DNA]</scope>
    <source>
        <strain evidence="1 2">KCTC 29097</strain>
    </source>
</reference>
<dbReference type="Pfam" id="PF13787">
    <property type="entry name" value="HXXEE"/>
    <property type="match status" value="1"/>
</dbReference>
<dbReference type="OrthoDB" id="2591569at2"/>
<accession>A0A3A9ZA07</accession>
<dbReference type="Proteomes" id="UP000272474">
    <property type="component" value="Unassembled WGS sequence"/>
</dbReference>
<keyword evidence="2" id="KW-1185">Reference proteome</keyword>
<evidence type="ECO:0000313" key="2">
    <source>
        <dbReference type="Proteomes" id="UP000272474"/>
    </source>
</evidence>
<dbReference type="AlphaFoldDB" id="A0A3A9ZA07"/>
<organism evidence="1 2">
    <name type="scientific">Streptomyces hoynatensis</name>
    <dbReference type="NCBI Taxonomy" id="1141874"/>
    <lineage>
        <taxon>Bacteria</taxon>
        <taxon>Bacillati</taxon>
        <taxon>Actinomycetota</taxon>
        <taxon>Actinomycetes</taxon>
        <taxon>Kitasatosporales</taxon>
        <taxon>Streptomycetaceae</taxon>
        <taxon>Streptomyces</taxon>
    </lineage>
</organism>
<protein>
    <submittedName>
        <fullName evidence="1">HXXEE domain-containing protein</fullName>
    </submittedName>
</protein>
<comment type="caution">
    <text evidence="1">The sequence shown here is derived from an EMBL/GenBank/DDBJ whole genome shotgun (WGS) entry which is preliminary data.</text>
</comment>
<sequence>MEEPRGRSPGAVDRRWPRAAGVLAMGLGGALALASGRLSRPQLYAALNWGALLVHQFEEYEDPGYFPGQFNRGLFGSDRPGAYPLNARAALWTNTALAYPFYALPVLLPGRRWLGIAPALLGMAQAVSHGLLFPLKAGARYSPGFLAAGLLHVPLGVRYLAAIAEEDGSIDRADWARGVLYAAAFAAATAAPQALLRDPDSPYRFTDRQLGPYTGG</sequence>
<dbReference type="RefSeq" id="WP_120676860.1">
    <property type="nucleotide sequence ID" value="NZ_RBAL01000003.1"/>
</dbReference>
<proteinExistence type="predicted"/>
<dbReference type="EMBL" id="RBAL01000003">
    <property type="protein sequence ID" value="RKN44959.1"/>
    <property type="molecule type" value="Genomic_DNA"/>
</dbReference>
<name>A0A3A9ZA07_9ACTN</name>
<dbReference type="InterPro" id="IPR025671">
    <property type="entry name" value="HXXEE"/>
</dbReference>
<gene>
    <name evidence="1" type="ORF">D7294_07590</name>
</gene>